<dbReference type="KEGG" id="vg:54982999"/>
<reference evidence="1 2" key="1">
    <citation type="submission" date="2017-08" db="EMBL/GenBank/DDBJ databases">
        <title>Complete genome sequence of a novel bacteriophage infecting Bordetella bronchiseptica.</title>
        <authorList>
            <person name="Chen Y."/>
            <person name="Song J."/>
            <person name="Wu B."/>
        </authorList>
    </citation>
    <scope>NUCLEOTIDE SEQUENCE [LARGE SCALE GENOMIC DNA]</scope>
</reference>
<protein>
    <submittedName>
        <fullName evidence="1">Uncharacterized protein</fullName>
    </submittedName>
</protein>
<dbReference type="Proteomes" id="UP000228765">
    <property type="component" value="Segment"/>
</dbReference>
<sequence length="150" mass="16219">MSLILQDTYGRPPTGDFLLHIYRRGKLIEVIDEKNLIVDNSKLIHARLLGGDVTNRSVTQIGFGTNPAPPTGGNTALTGAFVKLIDTVSYPATNQVRFAFSLGTAEANGMAISEFGLLTAGNMLYARKVRSAPLNKESDLTFAGTWTINF</sequence>
<dbReference type="GeneID" id="54982999"/>
<dbReference type="EMBL" id="MF663786">
    <property type="protein sequence ID" value="ATI15619.1"/>
    <property type="molecule type" value="Genomic_DNA"/>
</dbReference>
<name>A0A291L9V2_9CAUD</name>
<evidence type="ECO:0000313" key="1">
    <source>
        <dbReference type="EMBL" id="ATI15619.1"/>
    </source>
</evidence>
<evidence type="ECO:0000313" key="2">
    <source>
        <dbReference type="Proteomes" id="UP000228765"/>
    </source>
</evidence>
<dbReference type="RefSeq" id="YP_009792667.1">
    <property type="nucleotide sequence ID" value="NC_047861.1"/>
</dbReference>
<keyword evidence="2" id="KW-1185">Reference proteome</keyword>
<organism evidence="1 2">
    <name type="scientific">Bordetella phage vB_BbrM_PHB04</name>
    <dbReference type="NCBI Taxonomy" id="2029657"/>
    <lineage>
        <taxon>Viruses</taxon>
        <taxon>Duplodnaviria</taxon>
        <taxon>Heunggongvirae</taxon>
        <taxon>Uroviricota</taxon>
        <taxon>Caudoviricetes</taxon>
        <taxon>Phabquatrovirus</taxon>
        <taxon>Phabquatrovirus PHB04</taxon>
    </lineage>
</organism>
<proteinExistence type="predicted"/>
<accession>A0A291L9V2</accession>